<sequence>MNTNINDLLYPLMSYLPSFLGMILLIIIAFVLASISRKVTVKGLEKIDFNKHLKKLGVIKEEESSKGIIKNIGQLVYFLVILFFLPSILSGLNISSSIDPISSMFAKFFAFIPNLIAAGLIIFVGTYFCNFIKILVKGLLERLNIDSWYKKVTGQESVAFDSKQIINVLASVVYVLIFIPILTLALETLGITSISQPIVGILNQVFGIIPSILVAVMLLLIGSFVAKLVSNLLEGILKTSGLDQYSSYLTSNQESKYKISFVVAQAIRAILITFFFVQALAVLKLDILNQVGNAIIAYLPSLISSILIIILAVIGGNILASFLTKVTDNKVLASTVRYGILVLAIFMALDQLKFAQNIVTTSFTIILGALAVAFALAFGLGGRDFAAKQLDKLDKKIDKNKE</sequence>
<name>A0ABV2JET2_9STRE</name>
<dbReference type="Pfam" id="PF05552">
    <property type="entry name" value="MS_channel_1st_1"/>
    <property type="match status" value="3"/>
</dbReference>
<keyword evidence="1" id="KW-0472">Membrane</keyword>
<evidence type="ECO:0000313" key="3">
    <source>
        <dbReference type="Proteomes" id="UP001549037"/>
    </source>
</evidence>
<evidence type="ECO:0000256" key="1">
    <source>
        <dbReference type="SAM" id="Phobius"/>
    </source>
</evidence>
<dbReference type="RefSeq" id="WP_354368153.1">
    <property type="nucleotide sequence ID" value="NZ_JBEPLN010000008.1"/>
</dbReference>
<dbReference type="EMBL" id="JBEPLN010000008">
    <property type="protein sequence ID" value="MET3634060.1"/>
    <property type="molecule type" value="Genomic_DNA"/>
</dbReference>
<organism evidence="2 3">
    <name type="scientific">Streptococcus porcorum</name>
    <dbReference type="NCBI Taxonomy" id="701526"/>
    <lineage>
        <taxon>Bacteria</taxon>
        <taxon>Bacillati</taxon>
        <taxon>Bacillota</taxon>
        <taxon>Bacilli</taxon>
        <taxon>Lactobacillales</taxon>
        <taxon>Streptococcaceae</taxon>
        <taxon>Streptococcus</taxon>
    </lineage>
</organism>
<reference evidence="2 3" key="1">
    <citation type="submission" date="2024-06" db="EMBL/GenBank/DDBJ databases">
        <title>Genomic Encyclopedia of Type Strains, Phase IV (KMG-IV): sequencing the most valuable type-strain genomes for metagenomic binning, comparative biology and taxonomic classification.</title>
        <authorList>
            <person name="Goeker M."/>
        </authorList>
    </citation>
    <scope>NUCLEOTIDE SEQUENCE [LARGE SCALE GENOMIC DNA]</scope>
    <source>
        <strain evidence="2 3">DSM 28302</strain>
    </source>
</reference>
<dbReference type="Gene3D" id="1.10.287.1260">
    <property type="match status" value="2"/>
</dbReference>
<dbReference type="InterPro" id="IPR045275">
    <property type="entry name" value="MscS_archaea/bacteria_type"/>
</dbReference>
<evidence type="ECO:0000313" key="2">
    <source>
        <dbReference type="EMBL" id="MET3634060.1"/>
    </source>
</evidence>
<dbReference type="InterPro" id="IPR008910">
    <property type="entry name" value="MSC_TM_helix"/>
</dbReference>
<feature type="transmembrane region" description="Helical" evidence="1">
    <location>
        <begin position="295"/>
        <end position="319"/>
    </location>
</feature>
<protein>
    <submittedName>
        <fullName evidence="2">Small-conductance mechanosensitive channel</fullName>
    </submittedName>
</protein>
<feature type="transmembrane region" description="Helical" evidence="1">
    <location>
        <begin position="361"/>
        <end position="382"/>
    </location>
</feature>
<feature type="transmembrane region" description="Helical" evidence="1">
    <location>
        <begin position="12"/>
        <end position="33"/>
    </location>
</feature>
<feature type="transmembrane region" description="Helical" evidence="1">
    <location>
        <begin position="206"/>
        <end position="229"/>
    </location>
</feature>
<feature type="transmembrane region" description="Helical" evidence="1">
    <location>
        <begin position="165"/>
        <end position="186"/>
    </location>
</feature>
<keyword evidence="1" id="KW-1133">Transmembrane helix</keyword>
<feature type="transmembrane region" description="Helical" evidence="1">
    <location>
        <begin position="331"/>
        <end position="349"/>
    </location>
</feature>
<comment type="caution">
    <text evidence="2">The sequence shown here is derived from an EMBL/GenBank/DDBJ whole genome shotgun (WGS) entry which is preliminary data.</text>
</comment>
<dbReference type="PANTHER" id="PTHR30221:SF1">
    <property type="entry name" value="SMALL-CONDUCTANCE MECHANOSENSITIVE CHANNEL"/>
    <property type="match status" value="1"/>
</dbReference>
<dbReference type="PANTHER" id="PTHR30221">
    <property type="entry name" value="SMALL-CONDUCTANCE MECHANOSENSITIVE CHANNEL"/>
    <property type="match status" value="1"/>
</dbReference>
<proteinExistence type="predicted"/>
<dbReference type="NCBIfam" id="NF033912">
    <property type="entry name" value="msc"/>
    <property type="match status" value="1"/>
</dbReference>
<accession>A0ABV2JET2</accession>
<feature type="transmembrane region" description="Helical" evidence="1">
    <location>
        <begin position="75"/>
        <end position="96"/>
    </location>
</feature>
<keyword evidence="3" id="KW-1185">Reference proteome</keyword>
<gene>
    <name evidence="2" type="ORF">ABID28_000696</name>
</gene>
<feature type="transmembrane region" description="Helical" evidence="1">
    <location>
        <begin position="259"/>
        <end position="283"/>
    </location>
</feature>
<feature type="transmembrane region" description="Helical" evidence="1">
    <location>
        <begin position="108"/>
        <end position="132"/>
    </location>
</feature>
<dbReference type="Proteomes" id="UP001549037">
    <property type="component" value="Unassembled WGS sequence"/>
</dbReference>
<keyword evidence="1" id="KW-0812">Transmembrane</keyword>